<dbReference type="AlphaFoldDB" id="A0A1W0E3J0"/>
<name>A0A1W0E3J0_9MICR</name>
<accession>A0A1W0E3J0</accession>
<reference evidence="1 2" key="1">
    <citation type="journal article" date="2017" name="Environ. Microbiol.">
        <title>Decay of the glycolytic pathway and adaptation to intranuclear parasitism within Enterocytozoonidae microsporidia.</title>
        <authorList>
            <person name="Wiredu Boakye D."/>
            <person name="Jaroenlak P."/>
            <person name="Prachumwat A."/>
            <person name="Williams T.A."/>
            <person name="Bateman K.S."/>
            <person name="Itsathitphaisarn O."/>
            <person name="Sritunyalucksana K."/>
            <person name="Paszkiewicz K.H."/>
            <person name="Moore K.A."/>
            <person name="Stentiford G.D."/>
            <person name="Williams B.A."/>
        </authorList>
    </citation>
    <scope>NUCLEOTIDE SEQUENCE [LARGE SCALE GENOMIC DNA]</scope>
    <source>
        <strain evidence="1 2">TH1</strain>
    </source>
</reference>
<organism evidence="1 2">
    <name type="scientific">Ecytonucleospora hepatopenaei</name>
    <dbReference type="NCBI Taxonomy" id="646526"/>
    <lineage>
        <taxon>Eukaryota</taxon>
        <taxon>Fungi</taxon>
        <taxon>Fungi incertae sedis</taxon>
        <taxon>Microsporidia</taxon>
        <taxon>Enterocytozoonidae</taxon>
        <taxon>Ecytonucleospora</taxon>
    </lineage>
</organism>
<keyword evidence="2" id="KW-1185">Reference proteome</keyword>
<dbReference type="Proteomes" id="UP000192758">
    <property type="component" value="Unassembled WGS sequence"/>
</dbReference>
<dbReference type="VEuPathDB" id="MicrosporidiaDB:EHP00_1639"/>
<evidence type="ECO:0000313" key="2">
    <source>
        <dbReference type="Proteomes" id="UP000192758"/>
    </source>
</evidence>
<sequence length="181" mass="21055">MFLFLINLVFCAEATNPDVQTQGLSVIDLNEMITSSTNDIKAEIKSVQNFSITRVKETGHFLKNVYSMLALYLSVQENYKEKVKIYKEEEVMITKELLLVYDNEIQTFQEILYQDFSNFFSTKSQQEKQQHKMFLLEEINEMIRLLQSELKSLEGTQIKDISSFLTSQIIALLQIKSELEG</sequence>
<protein>
    <submittedName>
        <fullName evidence="1">Uncharacterized protein</fullName>
    </submittedName>
</protein>
<evidence type="ECO:0000313" key="1">
    <source>
        <dbReference type="EMBL" id="OQS53801.1"/>
    </source>
</evidence>
<comment type="caution">
    <text evidence="1">The sequence shown here is derived from an EMBL/GenBank/DDBJ whole genome shotgun (WGS) entry which is preliminary data.</text>
</comment>
<dbReference type="EMBL" id="MNPJ01000025">
    <property type="protein sequence ID" value="OQS53801.1"/>
    <property type="molecule type" value="Genomic_DNA"/>
</dbReference>
<proteinExistence type="predicted"/>
<gene>
    <name evidence="1" type="ORF">EHP00_1639</name>
</gene>